<name>A0A8B7QP81_HIPAR</name>
<dbReference type="AlphaFoldDB" id="A0A8B7QP81"/>
<evidence type="ECO:0000313" key="5">
    <source>
        <dbReference type="RefSeq" id="XP_019490436.1"/>
    </source>
</evidence>
<evidence type="ECO:0000313" key="4">
    <source>
        <dbReference type="Proteomes" id="UP000694851"/>
    </source>
</evidence>
<accession>A0A8B7QP81</accession>
<dbReference type="GO" id="GO:0030521">
    <property type="term" value="P:androgen receptor signaling pathway"/>
    <property type="evidence" value="ECO:0007669"/>
    <property type="project" value="TreeGrafter"/>
</dbReference>
<dbReference type="RefSeq" id="XP_019490436.1">
    <property type="nucleotide sequence ID" value="XM_019634891.1"/>
</dbReference>
<dbReference type="GO" id="GO:0005615">
    <property type="term" value="C:extracellular space"/>
    <property type="evidence" value="ECO:0007669"/>
    <property type="project" value="TreeGrafter"/>
</dbReference>
<feature type="signal peptide" evidence="3">
    <location>
        <begin position="1"/>
        <end position="18"/>
    </location>
</feature>
<dbReference type="SUPFAM" id="SSF48201">
    <property type="entry name" value="Uteroglobin-like"/>
    <property type="match status" value="1"/>
</dbReference>
<evidence type="ECO:0000256" key="1">
    <source>
        <dbReference type="ARBA" id="ARBA00004613"/>
    </source>
</evidence>
<dbReference type="PROSITE" id="PS51311">
    <property type="entry name" value="SCGB"/>
    <property type="match status" value="1"/>
</dbReference>
<feature type="non-terminal residue" evidence="5">
    <location>
        <position position="101"/>
    </location>
</feature>
<keyword evidence="4" id="KW-1185">Reference proteome</keyword>
<dbReference type="OrthoDB" id="9741516at2759"/>
<dbReference type="PANTHER" id="PTHR14037:SF4">
    <property type="entry name" value="MAMMAGLOBIN-B"/>
    <property type="match status" value="1"/>
</dbReference>
<reference evidence="5" key="1">
    <citation type="submission" date="2025-08" db="UniProtKB">
        <authorList>
            <consortium name="RefSeq"/>
        </authorList>
    </citation>
    <scope>IDENTIFICATION</scope>
    <source>
        <tissue evidence="5">Muscle</tissue>
    </source>
</reference>
<gene>
    <name evidence="5" type="primary">LOC109378548</name>
</gene>
<sequence>MKLLTVLMLIALPLSCFAGSGCLLFEKLMDHTIVREVGVDMYLQEFQDFIDDENTEMALEKVKQCFFDQEDKTLTNVLDMTVISISSLSAFNPLDREKQAL</sequence>
<dbReference type="GeneID" id="109378548"/>
<proteinExistence type="predicted"/>
<keyword evidence="2" id="KW-0964">Secreted</keyword>
<feature type="chain" id="PRO_5034546027" evidence="3">
    <location>
        <begin position="19"/>
        <end position="101"/>
    </location>
</feature>
<evidence type="ECO:0000256" key="2">
    <source>
        <dbReference type="ARBA" id="ARBA00022525"/>
    </source>
</evidence>
<protein>
    <submittedName>
        <fullName evidence="5">Mammaglobin-A-like</fullName>
    </submittedName>
</protein>
<dbReference type="PANTHER" id="PTHR14037">
    <property type="entry name" value="MAMMAGLOBIN-RELATED"/>
    <property type="match status" value="1"/>
</dbReference>
<evidence type="ECO:0000256" key="3">
    <source>
        <dbReference type="SAM" id="SignalP"/>
    </source>
</evidence>
<dbReference type="InterPro" id="IPR035960">
    <property type="entry name" value="Secretoglobin_sf"/>
</dbReference>
<dbReference type="Proteomes" id="UP000694851">
    <property type="component" value="Unplaced"/>
</dbReference>
<dbReference type="KEGG" id="hai:109378548"/>
<dbReference type="InterPro" id="IPR016126">
    <property type="entry name" value="Secretoglobin"/>
</dbReference>
<keyword evidence="3" id="KW-0732">Signal</keyword>
<comment type="subcellular location">
    <subcellularLocation>
        <location evidence="1">Secreted</location>
    </subcellularLocation>
</comment>
<organism evidence="4 5">
    <name type="scientific">Hipposideros armiger</name>
    <name type="common">Great Himalayan leaf-nosed bat</name>
    <dbReference type="NCBI Taxonomy" id="186990"/>
    <lineage>
        <taxon>Eukaryota</taxon>
        <taxon>Metazoa</taxon>
        <taxon>Chordata</taxon>
        <taxon>Craniata</taxon>
        <taxon>Vertebrata</taxon>
        <taxon>Euteleostomi</taxon>
        <taxon>Mammalia</taxon>
        <taxon>Eutheria</taxon>
        <taxon>Laurasiatheria</taxon>
        <taxon>Chiroptera</taxon>
        <taxon>Yinpterochiroptera</taxon>
        <taxon>Rhinolophoidea</taxon>
        <taxon>Hipposideridae</taxon>
        <taxon>Hipposideros</taxon>
    </lineage>
</organism>
<dbReference type="PROSITE" id="PS51257">
    <property type="entry name" value="PROKAR_LIPOPROTEIN"/>
    <property type="match status" value="1"/>
</dbReference>
<dbReference type="Pfam" id="PF01099">
    <property type="entry name" value="Uteroglobin"/>
    <property type="match status" value="1"/>
</dbReference>